<dbReference type="PANTHER" id="PTHR13335">
    <property type="entry name" value="TARGET OF RAPAMYCIN COMPLEX 2 SUBUNIT MAPKAP1"/>
    <property type="match status" value="1"/>
</dbReference>
<dbReference type="InterPro" id="IPR011993">
    <property type="entry name" value="PH-like_dom_sf"/>
</dbReference>
<dbReference type="GO" id="GO:0038203">
    <property type="term" value="P:TORC2 signaling"/>
    <property type="evidence" value="ECO:0007669"/>
    <property type="project" value="TreeGrafter"/>
</dbReference>
<evidence type="ECO:0008006" key="7">
    <source>
        <dbReference type="Google" id="ProtNLM"/>
    </source>
</evidence>
<dbReference type="InterPro" id="IPR008828">
    <property type="entry name" value="Sin1/Avo1"/>
</dbReference>
<name>A0A4S8MND2_DENBC</name>
<evidence type="ECO:0000259" key="4">
    <source>
        <dbReference type="Pfam" id="PF16979"/>
    </source>
</evidence>
<gene>
    <name evidence="5" type="ORF">K435DRAFT_649347</name>
</gene>
<feature type="non-terminal residue" evidence="5">
    <location>
        <position position="1"/>
    </location>
</feature>
<feature type="region of interest" description="Disordered" evidence="2">
    <location>
        <begin position="115"/>
        <end position="171"/>
    </location>
</feature>
<dbReference type="GO" id="GO:0005886">
    <property type="term" value="C:plasma membrane"/>
    <property type="evidence" value="ECO:0007669"/>
    <property type="project" value="TreeGrafter"/>
</dbReference>
<feature type="compositionally biased region" description="Low complexity" evidence="2">
    <location>
        <begin position="268"/>
        <end position="283"/>
    </location>
</feature>
<dbReference type="Pfam" id="PF16978">
    <property type="entry name" value="CRIM"/>
    <property type="match status" value="1"/>
</dbReference>
<feature type="region of interest" description="Disordered" evidence="2">
    <location>
        <begin position="45"/>
        <end position="68"/>
    </location>
</feature>
<comment type="similarity">
    <text evidence="1">Belongs to the SIN1 family.</text>
</comment>
<organism evidence="5 6">
    <name type="scientific">Dendrothele bispora (strain CBS 962.96)</name>
    <dbReference type="NCBI Taxonomy" id="1314807"/>
    <lineage>
        <taxon>Eukaryota</taxon>
        <taxon>Fungi</taxon>
        <taxon>Dikarya</taxon>
        <taxon>Basidiomycota</taxon>
        <taxon>Agaricomycotina</taxon>
        <taxon>Agaricomycetes</taxon>
        <taxon>Agaricomycetidae</taxon>
        <taxon>Agaricales</taxon>
        <taxon>Agaricales incertae sedis</taxon>
        <taxon>Dendrothele</taxon>
    </lineage>
</organism>
<evidence type="ECO:0000256" key="2">
    <source>
        <dbReference type="SAM" id="MobiDB-lite"/>
    </source>
</evidence>
<dbReference type="GO" id="GO:0005546">
    <property type="term" value="F:phosphatidylinositol-4,5-bisphosphate binding"/>
    <property type="evidence" value="ECO:0007669"/>
    <property type="project" value="TreeGrafter"/>
</dbReference>
<proteinExistence type="inferred from homology"/>
<feature type="domain" description="CRIM" evidence="3">
    <location>
        <begin position="380"/>
        <end position="545"/>
    </location>
</feature>
<keyword evidence="6" id="KW-1185">Reference proteome</keyword>
<feature type="compositionally biased region" description="Basic residues" evidence="2">
    <location>
        <begin position="190"/>
        <end position="200"/>
    </location>
</feature>
<dbReference type="InterPro" id="IPR031567">
    <property type="entry name" value="CRIM_dom"/>
</dbReference>
<dbReference type="GO" id="GO:0031932">
    <property type="term" value="C:TORC2 complex"/>
    <property type="evidence" value="ECO:0007669"/>
    <property type="project" value="InterPro"/>
</dbReference>
<dbReference type="OrthoDB" id="241990at2759"/>
<reference evidence="5 6" key="1">
    <citation type="journal article" date="2019" name="Nat. Ecol. Evol.">
        <title>Megaphylogeny resolves global patterns of mushroom evolution.</title>
        <authorList>
            <person name="Varga T."/>
            <person name="Krizsan K."/>
            <person name="Foldi C."/>
            <person name="Dima B."/>
            <person name="Sanchez-Garcia M."/>
            <person name="Sanchez-Ramirez S."/>
            <person name="Szollosi G.J."/>
            <person name="Szarkandi J.G."/>
            <person name="Papp V."/>
            <person name="Albert L."/>
            <person name="Andreopoulos W."/>
            <person name="Angelini C."/>
            <person name="Antonin V."/>
            <person name="Barry K.W."/>
            <person name="Bougher N.L."/>
            <person name="Buchanan P."/>
            <person name="Buyck B."/>
            <person name="Bense V."/>
            <person name="Catcheside P."/>
            <person name="Chovatia M."/>
            <person name="Cooper J."/>
            <person name="Damon W."/>
            <person name="Desjardin D."/>
            <person name="Finy P."/>
            <person name="Geml J."/>
            <person name="Haridas S."/>
            <person name="Hughes K."/>
            <person name="Justo A."/>
            <person name="Karasinski D."/>
            <person name="Kautmanova I."/>
            <person name="Kiss B."/>
            <person name="Kocsube S."/>
            <person name="Kotiranta H."/>
            <person name="LaButti K.M."/>
            <person name="Lechner B.E."/>
            <person name="Liimatainen K."/>
            <person name="Lipzen A."/>
            <person name="Lukacs Z."/>
            <person name="Mihaltcheva S."/>
            <person name="Morgado L.N."/>
            <person name="Niskanen T."/>
            <person name="Noordeloos M.E."/>
            <person name="Ohm R.A."/>
            <person name="Ortiz-Santana B."/>
            <person name="Ovrebo C."/>
            <person name="Racz N."/>
            <person name="Riley R."/>
            <person name="Savchenko A."/>
            <person name="Shiryaev A."/>
            <person name="Soop K."/>
            <person name="Spirin V."/>
            <person name="Szebenyi C."/>
            <person name="Tomsovsky M."/>
            <person name="Tulloss R.E."/>
            <person name="Uehling J."/>
            <person name="Grigoriev I.V."/>
            <person name="Vagvolgyi C."/>
            <person name="Papp T."/>
            <person name="Martin F.M."/>
            <person name="Miettinen O."/>
            <person name="Hibbett D.S."/>
            <person name="Nagy L.G."/>
        </authorList>
    </citation>
    <scope>NUCLEOTIDE SEQUENCE [LARGE SCALE GENOMIC DNA]</scope>
    <source>
        <strain evidence="5 6">CBS 962.96</strain>
    </source>
</reference>
<feature type="compositionally biased region" description="Low complexity" evidence="2">
    <location>
        <begin position="342"/>
        <end position="353"/>
    </location>
</feature>
<evidence type="ECO:0000256" key="1">
    <source>
        <dbReference type="ARBA" id="ARBA00009407"/>
    </source>
</evidence>
<feature type="region of interest" description="Disordered" evidence="2">
    <location>
        <begin position="185"/>
        <end position="353"/>
    </location>
</feature>
<evidence type="ECO:0000313" key="6">
    <source>
        <dbReference type="Proteomes" id="UP000297245"/>
    </source>
</evidence>
<protein>
    <recommendedName>
        <fullName evidence="7">SIN1-domain-containing protein</fullName>
    </recommendedName>
</protein>
<feature type="domain" description="SIN1-type PH" evidence="4">
    <location>
        <begin position="738"/>
        <end position="844"/>
    </location>
</feature>
<dbReference type="Pfam" id="PF16979">
    <property type="entry name" value="SIN1_PH"/>
    <property type="match status" value="1"/>
</dbReference>
<evidence type="ECO:0000259" key="3">
    <source>
        <dbReference type="Pfam" id="PF16978"/>
    </source>
</evidence>
<dbReference type="Proteomes" id="UP000297245">
    <property type="component" value="Unassembled WGS sequence"/>
</dbReference>
<evidence type="ECO:0000313" key="5">
    <source>
        <dbReference type="EMBL" id="THV04470.1"/>
    </source>
</evidence>
<dbReference type="AlphaFoldDB" id="A0A4S8MND2"/>
<dbReference type="Gene3D" id="2.30.29.30">
    <property type="entry name" value="Pleckstrin-homology domain (PH domain)/Phosphotyrosine-binding domain (PTB)"/>
    <property type="match status" value="1"/>
</dbReference>
<accession>A0A4S8MND2</accession>
<dbReference type="PANTHER" id="PTHR13335:SF1">
    <property type="entry name" value="TARGET OF RAPAMYCIN COMPLEX 2 SUBUNIT MAPKAP1"/>
    <property type="match status" value="1"/>
</dbReference>
<sequence>FLIHNLRLSYLRDVEDPYGTRIISLSPSYTTNSYILTSGLADPDRWPELDTTSSPTISEDEQERPLGYPGARLKHTQTIMGRRAGGLGLRVTAKRVSTSKRMSVASIGTPKQADVQNFLSDNAPVGGLPASAPTSATDAKPQSPVSNPTDSVAPDADQPPELPPKLQPPQVQTVMFIPKFKNAAEMEARRRQRMAARRHGPGGGPVIATQVPQHPPSFDTSSDEEEAAHLNPVESSSDEDSDFGDDVGAEGSMDEFDPEFTDTRPNMNSDSDIASVVSDISNSLPSVANSSLPYSATRPRFTSNASSTHQSQRVTGPRKQNPSSLPRSNPQPASSKQPMSPAPTSASTVSVSTSTTSIPQASASISFARSPVPSLPSSNKSALSAMLASSSSSPNPFAETYASISGRGVAPAQRVAIRVFFPRATGTKDGGRDRGKNKVREGMEFSVRKDATVEEVIGFALWSYWEEGWLPALDHGLPKGSGDETEEEERRVRLSAVGWILRITEDDGEIDDDFPPPDRSGKISKFNADGFAVLEANTSQIAQNKLLEAKLASSRPAIVKATSDKSTMLAPAAGAGAAGTVLTPTGQSSALASSLIGSAPLSISLGPSASQGPQMFLRIRIADNADAVHVSTTIPVSTGMYMQEVLDTVCRKPMLGLGNPGDYALLVSKHRIYIPLDRTVASLQGERELLLVKRSMLPSMGVDVMKAGKTTDPNASIFKRNSDTPEVKLSSTLDFTAAYKKYTIYRKLPMLVARQEKTLAIDGGYVHIMPSTNNAAKAKAVFETGRTSSYHIKSIVDCQQSTKSPHIFKLVLNRVDRSGSNKRYYFEAETPKLAGEIVQTVKSMKAQFERSSMLIKSRRSTRTAG</sequence>
<dbReference type="EMBL" id="ML179056">
    <property type="protein sequence ID" value="THV04470.1"/>
    <property type="molecule type" value="Genomic_DNA"/>
</dbReference>
<feature type="compositionally biased region" description="Acidic residues" evidence="2">
    <location>
        <begin position="236"/>
        <end position="260"/>
    </location>
</feature>
<dbReference type="GO" id="GO:0005737">
    <property type="term" value="C:cytoplasm"/>
    <property type="evidence" value="ECO:0007669"/>
    <property type="project" value="TreeGrafter"/>
</dbReference>
<feature type="compositionally biased region" description="Polar residues" evidence="2">
    <location>
        <begin position="284"/>
        <end position="338"/>
    </location>
</feature>
<dbReference type="InterPro" id="IPR031313">
    <property type="entry name" value="Sin1_PH_dom"/>
</dbReference>